<feature type="compositionally biased region" description="Basic and acidic residues" evidence="1">
    <location>
        <begin position="13"/>
        <end position="23"/>
    </location>
</feature>
<feature type="region of interest" description="Disordered" evidence="1">
    <location>
        <begin position="442"/>
        <end position="462"/>
    </location>
</feature>
<feature type="compositionally biased region" description="Basic and acidic residues" evidence="1">
    <location>
        <begin position="133"/>
        <end position="142"/>
    </location>
</feature>
<dbReference type="AlphaFoldDB" id="C1MH09"/>
<dbReference type="KEGG" id="mpp:MICPUCDRAFT_61187"/>
<reference evidence="2 3" key="1">
    <citation type="journal article" date="2009" name="Science">
        <title>Green evolution and dynamic adaptations revealed by genomes of the marine picoeukaryotes Micromonas.</title>
        <authorList>
            <person name="Worden A.Z."/>
            <person name="Lee J.H."/>
            <person name="Mock T."/>
            <person name="Rouze P."/>
            <person name="Simmons M.P."/>
            <person name="Aerts A.L."/>
            <person name="Allen A.E."/>
            <person name="Cuvelier M.L."/>
            <person name="Derelle E."/>
            <person name="Everett M.V."/>
            <person name="Foulon E."/>
            <person name="Grimwood J."/>
            <person name="Gundlach H."/>
            <person name="Henrissat B."/>
            <person name="Napoli C."/>
            <person name="McDonald S.M."/>
            <person name="Parker M.S."/>
            <person name="Rombauts S."/>
            <person name="Salamov A."/>
            <person name="Von Dassow P."/>
            <person name="Badger J.H."/>
            <person name="Coutinho P.M."/>
            <person name="Demir E."/>
            <person name="Dubchak I."/>
            <person name="Gentemann C."/>
            <person name="Eikrem W."/>
            <person name="Gready J.E."/>
            <person name="John U."/>
            <person name="Lanier W."/>
            <person name="Lindquist E.A."/>
            <person name="Lucas S."/>
            <person name="Mayer K.F."/>
            <person name="Moreau H."/>
            <person name="Not F."/>
            <person name="Otillar R."/>
            <person name="Panaud O."/>
            <person name="Pangilinan J."/>
            <person name="Paulsen I."/>
            <person name="Piegu B."/>
            <person name="Poliakov A."/>
            <person name="Robbens S."/>
            <person name="Schmutz J."/>
            <person name="Toulza E."/>
            <person name="Wyss T."/>
            <person name="Zelensky A."/>
            <person name="Zhou K."/>
            <person name="Armbrust E.V."/>
            <person name="Bhattacharya D."/>
            <person name="Goodenough U.W."/>
            <person name="Van de Peer Y."/>
            <person name="Grigoriev I.V."/>
        </authorList>
    </citation>
    <scope>NUCLEOTIDE SEQUENCE [LARGE SCALE GENOMIC DNA]</scope>
    <source>
        <strain evidence="2 3">CCMP1545</strain>
    </source>
</reference>
<evidence type="ECO:0000313" key="3">
    <source>
        <dbReference type="Proteomes" id="UP000001876"/>
    </source>
</evidence>
<keyword evidence="3" id="KW-1185">Reference proteome</keyword>
<evidence type="ECO:0000256" key="1">
    <source>
        <dbReference type="SAM" id="MobiDB-lite"/>
    </source>
</evidence>
<gene>
    <name evidence="2" type="ORF">MICPUCDRAFT_61187</name>
</gene>
<feature type="compositionally biased region" description="Polar residues" evidence="1">
    <location>
        <begin position="449"/>
        <end position="462"/>
    </location>
</feature>
<feature type="compositionally biased region" description="Low complexity" evidence="1">
    <location>
        <begin position="148"/>
        <end position="168"/>
    </location>
</feature>
<proteinExistence type="predicted"/>
<feature type="compositionally biased region" description="Low complexity" evidence="1">
    <location>
        <begin position="78"/>
        <end position="89"/>
    </location>
</feature>
<dbReference type="Proteomes" id="UP000001876">
    <property type="component" value="Unassembled WGS sequence"/>
</dbReference>
<feature type="region of interest" description="Disordered" evidence="1">
    <location>
        <begin position="1"/>
        <end position="23"/>
    </location>
</feature>
<feature type="compositionally biased region" description="Low complexity" evidence="1">
    <location>
        <begin position="108"/>
        <end position="118"/>
    </location>
</feature>
<evidence type="ECO:0000313" key="2">
    <source>
        <dbReference type="EMBL" id="EEH60122.1"/>
    </source>
</evidence>
<protein>
    <submittedName>
        <fullName evidence="2">Predicted protein</fullName>
    </submittedName>
</protein>
<organism evidence="3">
    <name type="scientific">Micromonas pusilla (strain CCMP1545)</name>
    <name type="common">Picoplanktonic green alga</name>
    <dbReference type="NCBI Taxonomy" id="564608"/>
    <lineage>
        <taxon>Eukaryota</taxon>
        <taxon>Viridiplantae</taxon>
        <taxon>Chlorophyta</taxon>
        <taxon>Mamiellophyceae</taxon>
        <taxon>Mamiellales</taxon>
        <taxon>Mamiellaceae</taxon>
        <taxon>Micromonas</taxon>
    </lineage>
</organism>
<dbReference type="RefSeq" id="XP_003054870.1">
    <property type="nucleotide sequence ID" value="XM_003054824.1"/>
</dbReference>
<feature type="region of interest" description="Disordered" evidence="1">
    <location>
        <begin position="49"/>
        <end position="225"/>
    </location>
</feature>
<accession>C1MH09</accession>
<dbReference type="GeneID" id="9680665"/>
<dbReference type="EMBL" id="GG663735">
    <property type="protein sequence ID" value="EEH60122.1"/>
    <property type="molecule type" value="Genomic_DNA"/>
</dbReference>
<name>C1MH09_MICPC</name>
<sequence>MGNQSKTCVHARRGSEKISWKKEPERYGFMDRVYPSGLQNRTHEARAILARSSAGRRAEAMTRASARARRAPAPKDPPAAATRATNRGAAGEKKSQKRKRPCDDDAARAAPPAKAAAAEVTLPSQLSLPRIKIGRETSDEAARLSNKSSDTTTRVAADADADDASTPTVRDASGERYGATGKRPLAAPPSAAPPSRATKPLPRVRTKRVEKSASLANLMPSPNTNTATALAAEDLVFAREGGASDFADDIARGVVTPKYADVPFEELFEWNPSNNSPTLAAAEAAAAFRTEATLEERERSATERGLEPEEMTAIMAARAAAARRADAEKNRLPGADARAGHSSRCTLAERLSRHKEECIMASSFDPPANLVRAEAAAKDDANAIADAIVDADANANANATRGEDARGEKTKKMAAADVARTLVAAALENHVAVGAREPRDAAFKKRRQSLVSSMTSSESQKITLAELVRQNSVSSAFASEAAAAAEGKAVEC</sequence>